<dbReference type="InterPro" id="IPR009069">
    <property type="entry name" value="Cys_alpha_HP_mot_SF"/>
</dbReference>
<dbReference type="OrthoDB" id="13601at2759"/>
<dbReference type="Gene3D" id="1.10.287.1130">
    <property type="entry name" value="CytochromE C oxidase copper chaperone"/>
    <property type="match status" value="1"/>
</dbReference>
<evidence type="ECO:0000256" key="3">
    <source>
        <dbReference type="ARBA" id="ARBA00019406"/>
    </source>
</evidence>
<dbReference type="STRING" id="765440.A0A0C3BYU2"/>
<comment type="subcellular location">
    <subcellularLocation>
        <location evidence="1">Mitochondrion intermembrane space</location>
    </subcellularLocation>
</comment>
<dbReference type="PANTHER" id="PTHR15590">
    <property type="entry name" value="CX9C MOTIF-CONTAINING PROTEIN 4"/>
    <property type="match status" value="1"/>
</dbReference>
<keyword evidence="5 6" id="KW-1015">Disulfide bond</keyword>
<keyword evidence="8" id="KW-1185">Reference proteome</keyword>
<dbReference type="EMBL" id="KN832994">
    <property type="protein sequence ID" value="KIM82557.1"/>
    <property type="molecule type" value="Genomic_DNA"/>
</dbReference>
<dbReference type="GO" id="GO:0005758">
    <property type="term" value="C:mitochondrial intermembrane space"/>
    <property type="evidence" value="ECO:0007669"/>
    <property type="project" value="UniProtKB-SubCell"/>
</dbReference>
<dbReference type="Pfam" id="PF08991">
    <property type="entry name" value="CMC4"/>
    <property type="match status" value="1"/>
</dbReference>
<evidence type="ECO:0000256" key="5">
    <source>
        <dbReference type="ARBA" id="ARBA00023157"/>
    </source>
</evidence>
<dbReference type="Proteomes" id="UP000054166">
    <property type="component" value="Unassembled WGS sequence"/>
</dbReference>
<dbReference type="FunCoup" id="A0A0C3BYU2">
    <property type="interactions" value="27"/>
</dbReference>
<keyword evidence="4" id="KW-0496">Mitochondrion</keyword>
<accession>A0A0C3BYU2</accession>
<feature type="non-terminal residue" evidence="7">
    <location>
        <position position="1"/>
    </location>
</feature>
<evidence type="ECO:0000256" key="6">
    <source>
        <dbReference type="PIRSR" id="PIRSR627179-50"/>
    </source>
</evidence>
<reference evidence="7 8" key="1">
    <citation type="submission" date="2014-04" db="EMBL/GenBank/DDBJ databases">
        <authorList>
            <consortium name="DOE Joint Genome Institute"/>
            <person name="Kuo A."/>
            <person name="Tarkka M."/>
            <person name="Buscot F."/>
            <person name="Kohler A."/>
            <person name="Nagy L.G."/>
            <person name="Floudas D."/>
            <person name="Copeland A."/>
            <person name="Barry K.W."/>
            <person name="Cichocki N."/>
            <person name="Veneault-Fourrey C."/>
            <person name="LaButti K."/>
            <person name="Lindquist E.A."/>
            <person name="Lipzen A."/>
            <person name="Lundell T."/>
            <person name="Morin E."/>
            <person name="Murat C."/>
            <person name="Sun H."/>
            <person name="Tunlid A."/>
            <person name="Henrissat B."/>
            <person name="Grigoriev I.V."/>
            <person name="Hibbett D.S."/>
            <person name="Martin F."/>
            <person name="Nordberg H.P."/>
            <person name="Cantor M.N."/>
            <person name="Hua S.X."/>
        </authorList>
    </citation>
    <scope>NUCLEOTIDE SEQUENCE [LARGE SCALE GENOMIC DNA]</scope>
    <source>
        <strain evidence="7 8">F 1598</strain>
    </source>
</reference>
<dbReference type="PANTHER" id="PTHR15590:SF0">
    <property type="entry name" value="CX9C MOTIF-CONTAINING PROTEIN 4"/>
    <property type="match status" value="1"/>
</dbReference>
<feature type="disulfide bond" evidence="6">
    <location>
        <begin position="11"/>
        <end position="22"/>
    </location>
</feature>
<comment type="similarity">
    <text evidence="2">Belongs to the CMC4 family.</text>
</comment>
<proteinExistence type="inferred from homology"/>
<name>A0A0C3BYU2_PILCF</name>
<reference evidence="8" key="2">
    <citation type="submission" date="2015-01" db="EMBL/GenBank/DDBJ databases">
        <title>Evolutionary Origins and Diversification of the Mycorrhizal Mutualists.</title>
        <authorList>
            <consortium name="DOE Joint Genome Institute"/>
            <consortium name="Mycorrhizal Genomics Consortium"/>
            <person name="Kohler A."/>
            <person name="Kuo A."/>
            <person name="Nagy L.G."/>
            <person name="Floudas D."/>
            <person name="Copeland A."/>
            <person name="Barry K.W."/>
            <person name="Cichocki N."/>
            <person name="Veneault-Fourrey C."/>
            <person name="LaButti K."/>
            <person name="Lindquist E.A."/>
            <person name="Lipzen A."/>
            <person name="Lundell T."/>
            <person name="Morin E."/>
            <person name="Murat C."/>
            <person name="Riley R."/>
            <person name="Ohm R."/>
            <person name="Sun H."/>
            <person name="Tunlid A."/>
            <person name="Henrissat B."/>
            <person name="Grigoriev I.V."/>
            <person name="Hibbett D.S."/>
            <person name="Martin F."/>
        </authorList>
    </citation>
    <scope>NUCLEOTIDE SEQUENCE [LARGE SCALE GENOMIC DNA]</scope>
    <source>
        <strain evidence="8">F 1598</strain>
    </source>
</reference>
<evidence type="ECO:0000313" key="8">
    <source>
        <dbReference type="Proteomes" id="UP000054166"/>
    </source>
</evidence>
<feature type="disulfide bond" evidence="6">
    <location>
        <begin position="1"/>
        <end position="32"/>
    </location>
</feature>
<evidence type="ECO:0000256" key="4">
    <source>
        <dbReference type="ARBA" id="ARBA00023128"/>
    </source>
</evidence>
<dbReference type="AlphaFoldDB" id="A0A0C3BYU2"/>
<evidence type="ECO:0000313" key="7">
    <source>
        <dbReference type="EMBL" id="KIM82557.1"/>
    </source>
</evidence>
<evidence type="ECO:0000256" key="1">
    <source>
        <dbReference type="ARBA" id="ARBA00004569"/>
    </source>
</evidence>
<evidence type="ECO:0000256" key="2">
    <source>
        <dbReference type="ARBA" id="ARBA00009858"/>
    </source>
</evidence>
<organism evidence="7 8">
    <name type="scientific">Piloderma croceum (strain F 1598)</name>
    <dbReference type="NCBI Taxonomy" id="765440"/>
    <lineage>
        <taxon>Eukaryota</taxon>
        <taxon>Fungi</taxon>
        <taxon>Dikarya</taxon>
        <taxon>Basidiomycota</taxon>
        <taxon>Agaricomycotina</taxon>
        <taxon>Agaricomycetes</taxon>
        <taxon>Agaricomycetidae</taxon>
        <taxon>Atheliales</taxon>
        <taxon>Atheliaceae</taxon>
        <taxon>Piloderma</taxon>
    </lineage>
</organism>
<protein>
    <recommendedName>
        <fullName evidence="3">Cx9C motif-containing protein 4, mitochondrial</fullName>
    </recommendedName>
</protein>
<gene>
    <name evidence="7" type="ORF">PILCRDRAFT_70494</name>
</gene>
<dbReference type="SUPFAM" id="SSF47072">
    <property type="entry name" value="Cysteine alpha-hairpin motif"/>
    <property type="match status" value="1"/>
</dbReference>
<dbReference type="InterPro" id="IPR027179">
    <property type="entry name" value="CMC4"/>
</dbReference>
<dbReference type="PROSITE" id="PS51808">
    <property type="entry name" value="CHCH"/>
    <property type="match status" value="1"/>
</dbReference>
<dbReference type="HOGENOM" id="CLU_177210_2_0_1"/>
<sequence>CETAACTFQTCISKNTYNQEKCDAYLRKLYLCCQSMYEGKARAESTACPKLDVVKRWLKNHPENS</sequence>
<feature type="disulfide bond" evidence="6">
    <location>
        <begin position="33"/>
        <end position="48"/>
    </location>
</feature>
<dbReference type="InParanoid" id="A0A0C3BYU2"/>